<protein>
    <submittedName>
        <fullName evidence="10">AI-2E family transporter</fullName>
    </submittedName>
</protein>
<feature type="transmembrane region" description="Helical" evidence="9">
    <location>
        <begin position="157"/>
        <end position="185"/>
    </location>
</feature>
<keyword evidence="6 9" id="KW-1133">Transmembrane helix</keyword>
<evidence type="ECO:0000313" key="10">
    <source>
        <dbReference type="EMBL" id="MBL0391463.1"/>
    </source>
</evidence>
<dbReference type="GO" id="GO:0005886">
    <property type="term" value="C:plasma membrane"/>
    <property type="evidence" value="ECO:0007669"/>
    <property type="project" value="UniProtKB-SubCell"/>
</dbReference>
<evidence type="ECO:0000256" key="2">
    <source>
        <dbReference type="ARBA" id="ARBA00009773"/>
    </source>
</evidence>
<name>A0A936YY13_9BURK</name>
<keyword evidence="11" id="KW-1185">Reference proteome</keyword>
<keyword evidence="3" id="KW-0813">Transport</keyword>
<feature type="transmembrane region" description="Helical" evidence="9">
    <location>
        <begin position="69"/>
        <end position="91"/>
    </location>
</feature>
<dbReference type="AlphaFoldDB" id="A0A936YY13"/>
<comment type="subcellular location">
    <subcellularLocation>
        <location evidence="1">Cell membrane</location>
        <topology evidence="1">Multi-pass membrane protein</topology>
    </subcellularLocation>
</comment>
<proteinExistence type="inferred from homology"/>
<sequence length="383" mass="39923">MNLDPSLEQRISARLLDVLIRAGLVLVLAFLCYRIFAPFLPLMAWAIILAVTLYPLQRTLAAKMGGHPAWSATAITLLAIALIVVPAAVLIGSVGDSVQRLVAGVQDNSLQVPPPRESVAAWPVIGDKVYLYWDQAHRDLPALIRSMQPKVGELARMALGMVASIGGGILKFILAFIVAGIVMAFGESGARASRAIFERVFGVQRGGVFTTLAAGTIRTVAQGVIGIAFIQALAVGLCLLAAGVPLAGVLAGVVLVLAIAQVPVLIVTLPAIVYLWMSGNYATGAAVLFTVLLFLAGMLDNVLKPLLLGRGVDAPMPVILLGALGGMATAGILGLFVGATLLTLGYQIFMGWVASNPEFTRQPAEVEPPAKTADVQAAPLAPS</sequence>
<dbReference type="RefSeq" id="WP_201674093.1">
    <property type="nucleotide sequence ID" value="NZ_JAEQNE010000002.1"/>
</dbReference>
<keyword evidence="4" id="KW-1003">Cell membrane</keyword>
<keyword evidence="5 9" id="KW-0812">Transmembrane</keyword>
<evidence type="ECO:0000256" key="1">
    <source>
        <dbReference type="ARBA" id="ARBA00004651"/>
    </source>
</evidence>
<evidence type="ECO:0000256" key="8">
    <source>
        <dbReference type="SAM" id="MobiDB-lite"/>
    </source>
</evidence>
<evidence type="ECO:0000256" key="3">
    <source>
        <dbReference type="ARBA" id="ARBA00022448"/>
    </source>
</evidence>
<dbReference type="InterPro" id="IPR002549">
    <property type="entry name" value="AI-2E-like"/>
</dbReference>
<feature type="transmembrane region" description="Helical" evidence="9">
    <location>
        <begin position="281"/>
        <end position="299"/>
    </location>
</feature>
<feature type="transmembrane region" description="Helical" evidence="9">
    <location>
        <begin position="42"/>
        <end position="57"/>
    </location>
</feature>
<feature type="region of interest" description="Disordered" evidence="8">
    <location>
        <begin position="363"/>
        <end position="383"/>
    </location>
</feature>
<evidence type="ECO:0000256" key="6">
    <source>
        <dbReference type="ARBA" id="ARBA00022989"/>
    </source>
</evidence>
<dbReference type="PANTHER" id="PTHR21716:SF67">
    <property type="entry name" value="TRANSPORT PROTEIN YDIK-RELATED"/>
    <property type="match status" value="1"/>
</dbReference>
<evidence type="ECO:0000256" key="5">
    <source>
        <dbReference type="ARBA" id="ARBA00022692"/>
    </source>
</evidence>
<feature type="transmembrane region" description="Helical" evidence="9">
    <location>
        <begin position="18"/>
        <end position="36"/>
    </location>
</feature>
<organism evidence="10 11">
    <name type="scientific">Ramlibacter monticola</name>
    <dbReference type="NCBI Taxonomy" id="1926872"/>
    <lineage>
        <taxon>Bacteria</taxon>
        <taxon>Pseudomonadati</taxon>
        <taxon>Pseudomonadota</taxon>
        <taxon>Betaproteobacteria</taxon>
        <taxon>Burkholderiales</taxon>
        <taxon>Comamonadaceae</taxon>
        <taxon>Ramlibacter</taxon>
    </lineage>
</organism>
<evidence type="ECO:0000256" key="4">
    <source>
        <dbReference type="ARBA" id="ARBA00022475"/>
    </source>
</evidence>
<dbReference type="Proteomes" id="UP000599109">
    <property type="component" value="Unassembled WGS sequence"/>
</dbReference>
<feature type="transmembrane region" description="Helical" evidence="9">
    <location>
        <begin position="319"/>
        <end position="342"/>
    </location>
</feature>
<evidence type="ECO:0000256" key="7">
    <source>
        <dbReference type="ARBA" id="ARBA00023136"/>
    </source>
</evidence>
<feature type="transmembrane region" description="Helical" evidence="9">
    <location>
        <begin position="250"/>
        <end position="274"/>
    </location>
</feature>
<accession>A0A936YY13</accession>
<evidence type="ECO:0000256" key="9">
    <source>
        <dbReference type="SAM" id="Phobius"/>
    </source>
</evidence>
<comment type="similarity">
    <text evidence="2">Belongs to the autoinducer-2 exporter (AI-2E) (TC 2.A.86) family.</text>
</comment>
<comment type="caution">
    <text evidence="10">The sequence shown here is derived from an EMBL/GenBank/DDBJ whole genome shotgun (WGS) entry which is preliminary data.</text>
</comment>
<feature type="transmembrane region" description="Helical" evidence="9">
    <location>
        <begin position="224"/>
        <end position="244"/>
    </location>
</feature>
<gene>
    <name evidence="10" type="ORF">JJ685_09960</name>
</gene>
<evidence type="ECO:0000313" key="11">
    <source>
        <dbReference type="Proteomes" id="UP000599109"/>
    </source>
</evidence>
<dbReference type="PANTHER" id="PTHR21716">
    <property type="entry name" value="TRANSMEMBRANE PROTEIN"/>
    <property type="match status" value="1"/>
</dbReference>
<dbReference type="Pfam" id="PF01594">
    <property type="entry name" value="AI-2E_transport"/>
    <property type="match status" value="1"/>
</dbReference>
<reference evidence="10 11" key="1">
    <citation type="journal article" date="2017" name="Int. J. Syst. Evol. Microbiol.">
        <title>Ramlibacter monticola sp. nov., isolated from forest soil.</title>
        <authorList>
            <person name="Chaudhary D.K."/>
            <person name="Kim J."/>
        </authorList>
    </citation>
    <scope>NUCLEOTIDE SEQUENCE [LARGE SCALE GENOMIC DNA]</scope>
    <source>
        <strain evidence="10 11">KACC 19175</strain>
    </source>
</reference>
<dbReference type="EMBL" id="JAEQNE010000002">
    <property type="protein sequence ID" value="MBL0391463.1"/>
    <property type="molecule type" value="Genomic_DNA"/>
</dbReference>
<keyword evidence="7 9" id="KW-0472">Membrane</keyword>